<keyword evidence="2" id="KW-1185">Reference proteome</keyword>
<name>A0A9D4NKG2_DREPO</name>
<dbReference type="Proteomes" id="UP000828390">
    <property type="component" value="Unassembled WGS sequence"/>
</dbReference>
<organism evidence="1 2">
    <name type="scientific">Dreissena polymorpha</name>
    <name type="common">Zebra mussel</name>
    <name type="synonym">Mytilus polymorpha</name>
    <dbReference type="NCBI Taxonomy" id="45954"/>
    <lineage>
        <taxon>Eukaryota</taxon>
        <taxon>Metazoa</taxon>
        <taxon>Spiralia</taxon>
        <taxon>Lophotrochozoa</taxon>
        <taxon>Mollusca</taxon>
        <taxon>Bivalvia</taxon>
        <taxon>Autobranchia</taxon>
        <taxon>Heteroconchia</taxon>
        <taxon>Euheterodonta</taxon>
        <taxon>Imparidentia</taxon>
        <taxon>Neoheterodontei</taxon>
        <taxon>Myida</taxon>
        <taxon>Dreissenoidea</taxon>
        <taxon>Dreissenidae</taxon>
        <taxon>Dreissena</taxon>
    </lineage>
</organism>
<dbReference type="AlphaFoldDB" id="A0A9D4NKG2"/>
<sequence>MCKNIPFEEVAKRVDESPTEKGHLKMCKNIPFEEVAKRVDESPTEKGHLKMCKNYCKHSLISHPSKFMLRNILCRLTSKADELLDSELCGSQLNKSSIAE</sequence>
<reference evidence="1" key="1">
    <citation type="journal article" date="2019" name="bioRxiv">
        <title>The Genome of the Zebra Mussel, Dreissena polymorpha: A Resource for Invasive Species Research.</title>
        <authorList>
            <person name="McCartney M.A."/>
            <person name="Auch B."/>
            <person name="Kono T."/>
            <person name="Mallez S."/>
            <person name="Zhang Y."/>
            <person name="Obille A."/>
            <person name="Becker A."/>
            <person name="Abrahante J.E."/>
            <person name="Garbe J."/>
            <person name="Badalamenti J.P."/>
            <person name="Herman A."/>
            <person name="Mangelson H."/>
            <person name="Liachko I."/>
            <person name="Sullivan S."/>
            <person name="Sone E.D."/>
            <person name="Koren S."/>
            <person name="Silverstein K.A.T."/>
            <person name="Beckman K.B."/>
            <person name="Gohl D.M."/>
        </authorList>
    </citation>
    <scope>NUCLEOTIDE SEQUENCE</scope>
    <source>
        <strain evidence="1">Duluth1</strain>
        <tissue evidence="1">Whole animal</tissue>
    </source>
</reference>
<comment type="caution">
    <text evidence="1">The sequence shown here is derived from an EMBL/GenBank/DDBJ whole genome shotgun (WGS) entry which is preliminary data.</text>
</comment>
<evidence type="ECO:0000313" key="2">
    <source>
        <dbReference type="Proteomes" id="UP000828390"/>
    </source>
</evidence>
<reference evidence="1" key="2">
    <citation type="submission" date="2020-11" db="EMBL/GenBank/DDBJ databases">
        <authorList>
            <person name="McCartney M.A."/>
            <person name="Auch B."/>
            <person name="Kono T."/>
            <person name="Mallez S."/>
            <person name="Becker A."/>
            <person name="Gohl D.M."/>
            <person name="Silverstein K.A.T."/>
            <person name="Koren S."/>
            <person name="Bechman K.B."/>
            <person name="Herman A."/>
            <person name="Abrahante J.E."/>
            <person name="Garbe J."/>
        </authorList>
    </citation>
    <scope>NUCLEOTIDE SEQUENCE</scope>
    <source>
        <strain evidence="1">Duluth1</strain>
        <tissue evidence="1">Whole animal</tissue>
    </source>
</reference>
<dbReference type="EMBL" id="JAIWYP010000001">
    <property type="protein sequence ID" value="KAH3896288.1"/>
    <property type="molecule type" value="Genomic_DNA"/>
</dbReference>
<accession>A0A9D4NKG2</accession>
<evidence type="ECO:0000313" key="1">
    <source>
        <dbReference type="EMBL" id="KAH3896288.1"/>
    </source>
</evidence>
<protein>
    <submittedName>
        <fullName evidence="1">Uncharacterized protein</fullName>
    </submittedName>
</protein>
<proteinExistence type="predicted"/>
<gene>
    <name evidence="1" type="ORF">DPMN_020463</name>
</gene>